<dbReference type="PRINTS" id="PR00033">
    <property type="entry name" value="HTHASNC"/>
</dbReference>
<dbReference type="InterPro" id="IPR019888">
    <property type="entry name" value="Tscrpt_reg_AsnC-like"/>
</dbReference>
<name>A0AAJ3G3M7_9PSED</name>
<dbReference type="InterPro" id="IPR011008">
    <property type="entry name" value="Dimeric_a/b-barrel"/>
</dbReference>
<gene>
    <name evidence="5" type="ORF">HNO85_27005</name>
</gene>
<feature type="domain" description="HTH asnC-type" evidence="4">
    <location>
        <begin position="11"/>
        <end position="72"/>
    </location>
</feature>
<dbReference type="AlphaFoldDB" id="A0AAJ3G3M7"/>
<evidence type="ECO:0000313" key="5">
    <source>
        <dbReference type="EMBL" id="NUT84607.1"/>
    </source>
</evidence>
<dbReference type="InterPro" id="IPR000485">
    <property type="entry name" value="AsnC-type_HTH_dom"/>
</dbReference>
<evidence type="ECO:0000256" key="2">
    <source>
        <dbReference type="ARBA" id="ARBA00023125"/>
    </source>
</evidence>
<evidence type="ECO:0000256" key="3">
    <source>
        <dbReference type="ARBA" id="ARBA00023163"/>
    </source>
</evidence>
<keyword evidence="2" id="KW-0238">DNA-binding</keyword>
<evidence type="ECO:0000256" key="1">
    <source>
        <dbReference type="ARBA" id="ARBA00023015"/>
    </source>
</evidence>
<protein>
    <submittedName>
        <fullName evidence="5">Lrp/AsnC family transcriptional regulator</fullName>
    </submittedName>
</protein>
<keyword evidence="3" id="KW-0804">Transcription</keyword>
<dbReference type="EMBL" id="JABFMS010000103">
    <property type="protein sequence ID" value="NUT84607.1"/>
    <property type="molecule type" value="Genomic_DNA"/>
</dbReference>
<dbReference type="PANTHER" id="PTHR30154:SF34">
    <property type="entry name" value="TRANSCRIPTIONAL REGULATOR AZLB"/>
    <property type="match status" value="1"/>
</dbReference>
<dbReference type="GO" id="GO:0043200">
    <property type="term" value="P:response to amino acid"/>
    <property type="evidence" value="ECO:0007669"/>
    <property type="project" value="TreeGrafter"/>
</dbReference>
<dbReference type="SMART" id="SM00344">
    <property type="entry name" value="HTH_ASNC"/>
    <property type="match status" value="1"/>
</dbReference>
<dbReference type="GO" id="GO:0043565">
    <property type="term" value="F:sequence-specific DNA binding"/>
    <property type="evidence" value="ECO:0007669"/>
    <property type="project" value="InterPro"/>
</dbReference>
<sequence>MAKNDAALESLDKFDRAILDLVQRDNTMPLRLMAEQVNLSTAAVQRRIKRMEAGGVITGNVAIVDPTAVGRPITIIVEVMAERTSIEALEAMKAHFAVPEVQQCYYVTGEVDFVLVLTVASMNEYQALARRLFAENSNVTWFKTIVALDRVKVGLNVPSVPVGEGMEKGDLLLLP</sequence>
<accession>A0AAJ3G3M7</accession>
<dbReference type="InterPro" id="IPR036390">
    <property type="entry name" value="WH_DNA-bd_sf"/>
</dbReference>
<proteinExistence type="predicted"/>
<dbReference type="Pfam" id="PF13404">
    <property type="entry name" value="HTH_AsnC-type"/>
    <property type="match status" value="1"/>
</dbReference>
<dbReference type="Pfam" id="PF01037">
    <property type="entry name" value="AsnC_trans_reg"/>
    <property type="match status" value="1"/>
</dbReference>
<dbReference type="InterPro" id="IPR036388">
    <property type="entry name" value="WH-like_DNA-bd_sf"/>
</dbReference>
<dbReference type="Gene3D" id="3.30.70.920">
    <property type="match status" value="1"/>
</dbReference>
<dbReference type="InterPro" id="IPR019887">
    <property type="entry name" value="Tscrpt_reg_AsnC/Lrp_C"/>
</dbReference>
<comment type="caution">
    <text evidence="5">The sequence shown here is derived from an EMBL/GenBank/DDBJ whole genome shotgun (WGS) entry which is preliminary data.</text>
</comment>
<reference evidence="5 6" key="1">
    <citation type="journal article" date="2020" name="Front. Plant Sci.">
        <title>Isolation of Rhizosphere Bacteria That Improve Quality and Water Stress Tolerance in Greenhouse Ornamentals.</title>
        <authorList>
            <person name="Nordstedt N.P."/>
            <person name="Jones M.L."/>
        </authorList>
    </citation>
    <scope>NUCLEOTIDE SEQUENCE [LARGE SCALE GENOMIC DNA]</scope>
    <source>
        <strain evidence="5 6">C2F7</strain>
    </source>
</reference>
<dbReference type="PANTHER" id="PTHR30154">
    <property type="entry name" value="LEUCINE-RESPONSIVE REGULATORY PROTEIN"/>
    <property type="match status" value="1"/>
</dbReference>
<evidence type="ECO:0000313" key="6">
    <source>
        <dbReference type="Proteomes" id="UP000562723"/>
    </source>
</evidence>
<dbReference type="PROSITE" id="PS50956">
    <property type="entry name" value="HTH_ASNC_2"/>
    <property type="match status" value="1"/>
</dbReference>
<dbReference type="SUPFAM" id="SSF46785">
    <property type="entry name" value="Winged helix' DNA-binding domain"/>
    <property type="match status" value="1"/>
</dbReference>
<dbReference type="Proteomes" id="UP000562723">
    <property type="component" value="Unassembled WGS sequence"/>
</dbReference>
<organism evidence="5 6">
    <name type="scientific">Pseudomonas brassicacearum</name>
    <dbReference type="NCBI Taxonomy" id="930166"/>
    <lineage>
        <taxon>Bacteria</taxon>
        <taxon>Pseudomonadati</taxon>
        <taxon>Pseudomonadota</taxon>
        <taxon>Gammaproteobacteria</taxon>
        <taxon>Pseudomonadales</taxon>
        <taxon>Pseudomonadaceae</taxon>
        <taxon>Pseudomonas</taxon>
    </lineage>
</organism>
<keyword evidence="1" id="KW-0805">Transcription regulation</keyword>
<dbReference type="RefSeq" id="WP_175361003.1">
    <property type="nucleotide sequence ID" value="NZ_JABFMS010000103.1"/>
</dbReference>
<evidence type="ECO:0000259" key="4">
    <source>
        <dbReference type="PROSITE" id="PS50956"/>
    </source>
</evidence>
<dbReference type="Gene3D" id="1.10.10.10">
    <property type="entry name" value="Winged helix-like DNA-binding domain superfamily/Winged helix DNA-binding domain"/>
    <property type="match status" value="1"/>
</dbReference>
<dbReference type="GO" id="GO:0005829">
    <property type="term" value="C:cytosol"/>
    <property type="evidence" value="ECO:0007669"/>
    <property type="project" value="TreeGrafter"/>
</dbReference>
<dbReference type="SUPFAM" id="SSF54909">
    <property type="entry name" value="Dimeric alpha+beta barrel"/>
    <property type="match status" value="1"/>
</dbReference>